<keyword evidence="1" id="KW-0732">Signal</keyword>
<comment type="caution">
    <text evidence="2">The sequence shown here is derived from an EMBL/GenBank/DDBJ whole genome shotgun (WGS) entry which is preliminary data.</text>
</comment>
<dbReference type="EMBL" id="CAJVPS010003615">
    <property type="protein sequence ID" value="CAG8592031.1"/>
    <property type="molecule type" value="Genomic_DNA"/>
</dbReference>
<proteinExistence type="predicted"/>
<dbReference type="AlphaFoldDB" id="A0A9N9GA45"/>
<evidence type="ECO:0000313" key="3">
    <source>
        <dbReference type="Proteomes" id="UP000789508"/>
    </source>
</evidence>
<accession>A0A9N9GA45</accession>
<feature type="signal peptide" evidence="1">
    <location>
        <begin position="1"/>
        <end position="22"/>
    </location>
</feature>
<feature type="chain" id="PRO_5040326774" evidence="1">
    <location>
        <begin position="23"/>
        <end position="91"/>
    </location>
</feature>
<feature type="non-terminal residue" evidence="2">
    <location>
        <position position="1"/>
    </location>
</feature>
<evidence type="ECO:0000313" key="2">
    <source>
        <dbReference type="EMBL" id="CAG8592031.1"/>
    </source>
</evidence>
<organism evidence="2 3">
    <name type="scientific">Ambispora leptoticha</name>
    <dbReference type="NCBI Taxonomy" id="144679"/>
    <lineage>
        <taxon>Eukaryota</taxon>
        <taxon>Fungi</taxon>
        <taxon>Fungi incertae sedis</taxon>
        <taxon>Mucoromycota</taxon>
        <taxon>Glomeromycotina</taxon>
        <taxon>Glomeromycetes</taxon>
        <taxon>Archaeosporales</taxon>
        <taxon>Ambisporaceae</taxon>
        <taxon>Ambispora</taxon>
    </lineage>
</organism>
<evidence type="ECO:0000256" key="1">
    <source>
        <dbReference type="SAM" id="SignalP"/>
    </source>
</evidence>
<name>A0A9N9GA45_9GLOM</name>
<keyword evidence="3" id="KW-1185">Reference proteome</keyword>
<gene>
    <name evidence="2" type="ORF">ALEPTO_LOCUS7749</name>
</gene>
<protein>
    <submittedName>
        <fullName evidence="2">4330_t:CDS:1</fullName>
    </submittedName>
</protein>
<dbReference type="Proteomes" id="UP000789508">
    <property type="component" value="Unassembled WGS sequence"/>
</dbReference>
<sequence>ISSWTHIDILPVFLLLVTETYTIEEIEMVKRGITDLIQHLLINEPINIEEYIDIDRNEEIYFSTDKNILFQKIVDMINRINTLEEEESSEK</sequence>
<dbReference type="OrthoDB" id="2426688at2759"/>
<reference evidence="2" key="1">
    <citation type="submission" date="2021-06" db="EMBL/GenBank/DDBJ databases">
        <authorList>
            <person name="Kallberg Y."/>
            <person name="Tangrot J."/>
            <person name="Rosling A."/>
        </authorList>
    </citation>
    <scope>NUCLEOTIDE SEQUENCE</scope>
    <source>
        <strain evidence="2">FL130A</strain>
    </source>
</reference>